<dbReference type="Proteomes" id="UP000007798">
    <property type="component" value="Unassembled WGS sequence"/>
</dbReference>
<evidence type="ECO:0000256" key="13">
    <source>
        <dbReference type="ARBA" id="ARBA00080645"/>
    </source>
</evidence>
<sequence>MVINSWTHTEGNEHAWHVLNRTPGGLGETRNAVVEGITRCEKLQSRLSVGYGGSPDELGETTLDAMIMDGATMDVGCVAGLRRIKYAIRVARHVMEHTRHSMLVGDSATEFAKSMGFRDESLSTRNSTDLWQQWIDSKCQPNFWRNVYPDPKITCGPYKPNRTSITPEKENSVGKEHTIGPDNHDTIGMIAIDGDNHIHAGTSTNGLSYKISGRVGDSPIPGAGAYADNEVGAATATGNGDVLMRFLPTLLAVEAMRAGKTPAQAAEIGIRRVLKHYTNFFGAVIAVNRLGEYAVSCYGWEEFSIVVSSPLKSGPNTRIETVNCLPRSGPIDFSGI</sequence>
<keyword evidence="4" id="KW-0732">Signal</keyword>
<evidence type="ECO:0000256" key="7">
    <source>
        <dbReference type="ARBA" id="ARBA00023157"/>
    </source>
</evidence>
<evidence type="ECO:0000256" key="17">
    <source>
        <dbReference type="SAM" id="MobiDB-lite"/>
    </source>
</evidence>
<comment type="subunit">
    <text evidence="2">Heterotetramer of two alpha and two beta chains arranged as a dimer of alpha/beta heterodimers.</text>
</comment>
<organism evidence="18 19">
    <name type="scientific">Drosophila willistoni</name>
    <name type="common">Fruit fly</name>
    <dbReference type="NCBI Taxonomy" id="7260"/>
    <lineage>
        <taxon>Eukaryota</taxon>
        <taxon>Metazoa</taxon>
        <taxon>Ecdysozoa</taxon>
        <taxon>Arthropoda</taxon>
        <taxon>Hexapoda</taxon>
        <taxon>Insecta</taxon>
        <taxon>Pterygota</taxon>
        <taxon>Neoptera</taxon>
        <taxon>Endopterygota</taxon>
        <taxon>Diptera</taxon>
        <taxon>Brachycera</taxon>
        <taxon>Muscomorpha</taxon>
        <taxon>Ephydroidea</taxon>
        <taxon>Drosophilidae</taxon>
        <taxon>Drosophila</taxon>
        <taxon>Sophophora</taxon>
    </lineage>
</organism>
<dbReference type="EMBL" id="CH963850">
    <property type="protein sequence ID" value="KRF98171.1"/>
    <property type="molecule type" value="Genomic_DNA"/>
</dbReference>
<feature type="active site" description="Nucleophile" evidence="14">
    <location>
        <position position="186"/>
    </location>
</feature>
<dbReference type="Gene3D" id="3.60.20.30">
    <property type="entry name" value="(Glycosyl)asparaginase"/>
    <property type="match status" value="1"/>
</dbReference>
<dbReference type="PANTHER" id="PTHR10188:SF6">
    <property type="entry name" value="N(4)-(BETA-N-ACETYLGLUCOSAMINYL)-L-ASPARAGINASE"/>
    <property type="match status" value="1"/>
</dbReference>
<dbReference type="InParanoid" id="A0A0Q9X0D0"/>
<evidence type="ECO:0000256" key="9">
    <source>
        <dbReference type="ARBA" id="ARBA00053295"/>
    </source>
</evidence>
<feature type="region of interest" description="Disordered" evidence="17">
    <location>
        <begin position="158"/>
        <end position="180"/>
    </location>
</feature>
<reference evidence="18 19" key="1">
    <citation type="journal article" date="2007" name="Nature">
        <title>Evolution of genes and genomes on the Drosophila phylogeny.</title>
        <authorList>
            <consortium name="Drosophila 12 Genomes Consortium"/>
            <person name="Clark A.G."/>
            <person name="Eisen M.B."/>
            <person name="Smith D.R."/>
            <person name="Bergman C.M."/>
            <person name="Oliver B."/>
            <person name="Markow T.A."/>
            <person name="Kaufman T.C."/>
            <person name="Kellis M."/>
            <person name="Gelbart W."/>
            <person name="Iyer V.N."/>
            <person name="Pollard D.A."/>
            <person name="Sackton T.B."/>
            <person name="Larracuente A.M."/>
            <person name="Singh N.D."/>
            <person name="Abad J.P."/>
            <person name="Abt D.N."/>
            <person name="Adryan B."/>
            <person name="Aguade M."/>
            <person name="Akashi H."/>
            <person name="Anderson W.W."/>
            <person name="Aquadro C.F."/>
            <person name="Ardell D.H."/>
            <person name="Arguello R."/>
            <person name="Artieri C.G."/>
            <person name="Barbash D.A."/>
            <person name="Barker D."/>
            <person name="Barsanti P."/>
            <person name="Batterham P."/>
            <person name="Batzoglou S."/>
            <person name="Begun D."/>
            <person name="Bhutkar A."/>
            <person name="Blanco E."/>
            <person name="Bosak S.A."/>
            <person name="Bradley R.K."/>
            <person name="Brand A.D."/>
            <person name="Brent M.R."/>
            <person name="Brooks A.N."/>
            <person name="Brown R.H."/>
            <person name="Butlin R.K."/>
            <person name="Caggese C."/>
            <person name="Calvi B.R."/>
            <person name="Bernardo de Carvalho A."/>
            <person name="Caspi A."/>
            <person name="Castrezana S."/>
            <person name="Celniker S.E."/>
            <person name="Chang J.L."/>
            <person name="Chapple C."/>
            <person name="Chatterji S."/>
            <person name="Chinwalla A."/>
            <person name="Civetta A."/>
            <person name="Clifton S.W."/>
            <person name="Comeron J.M."/>
            <person name="Costello J.C."/>
            <person name="Coyne J.A."/>
            <person name="Daub J."/>
            <person name="David R.G."/>
            <person name="Delcher A.L."/>
            <person name="Delehaunty K."/>
            <person name="Do C.B."/>
            <person name="Ebling H."/>
            <person name="Edwards K."/>
            <person name="Eickbush T."/>
            <person name="Evans J.D."/>
            <person name="Filipski A."/>
            <person name="Findeiss S."/>
            <person name="Freyhult E."/>
            <person name="Fulton L."/>
            <person name="Fulton R."/>
            <person name="Garcia A.C."/>
            <person name="Gardiner A."/>
            <person name="Garfield D.A."/>
            <person name="Garvin B.E."/>
            <person name="Gibson G."/>
            <person name="Gilbert D."/>
            <person name="Gnerre S."/>
            <person name="Godfrey J."/>
            <person name="Good R."/>
            <person name="Gotea V."/>
            <person name="Gravely B."/>
            <person name="Greenberg A.J."/>
            <person name="Griffiths-Jones S."/>
            <person name="Gross S."/>
            <person name="Guigo R."/>
            <person name="Gustafson E.A."/>
            <person name="Haerty W."/>
            <person name="Hahn M.W."/>
            <person name="Halligan D.L."/>
            <person name="Halpern A.L."/>
            <person name="Halter G.M."/>
            <person name="Han M.V."/>
            <person name="Heger A."/>
            <person name="Hillier L."/>
            <person name="Hinrichs A.S."/>
            <person name="Holmes I."/>
            <person name="Hoskins R.A."/>
            <person name="Hubisz M.J."/>
            <person name="Hultmark D."/>
            <person name="Huntley M.A."/>
            <person name="Jaffe D.B."/>
            <person name="Jagadeeshan S."/>
            <person name="Jeck W.R."/>
            <person name="Johnson J."/>
            <person name="Jones C.D."/>
            <person name="Jordan W.C."/>
            <person name="Karpen G.H."/>
            <person name="Kataoka E."/>
            <person name="Keightley P.D."/>
            <person name="Kheradpour P."/>
            <person name="Kirkness E.F."/>
            <person name="Koerich L.B."/>
            <person name="Kristiansen K."/>
            <person name="Kudrna D."/>
            <person name="Kulathinal R.J."/>
            <person name="Kumar S."/>
            <person name="Kwok R."/>
            <person name="Lander E."/>
            <person name="Langley C.H."/>
            <person name="Lapoint R."/>
            <person name="Lazzaro B.P."/>
            <person name="Lee S.J."/>
            <person name="Levesque L."/>
            <person name="Li R."/>
            <person name="Lin C.F."/>
            <person name="Lin M.F."/>
            <person name="Lindblad-Toh K."/>
            <person name="Llopart A."/>
            <person name="Long M."/>
            <person name="Low L."/>
            <person name="Lozovsky E."/>
            <person name="Lu J."/>
            <person name="Luo M."/>
            <person name="Machado C.A."/>
            <person name="Makalowski W."/>
            <person name="Marzo M."/>
            <person name="Matsuda M."/>
            <person name="Matzkin L."/>
            <person name="McAllister B."/>
            <person name="McBride C.S."/>
            <person name="McKernan B."/>
            <person name="McKernan K."/>
            <person name="Mendez-Lago M."/>
            <person name="Minx P."/>
            <person name="Mollenhauer M.U."/>
            <person name="Montooth K."/>
            <person name="Mount S.M."/>
            <person name="Mu X."/>
            <person name="Myers E."/>
            <person name="Negre B."/>
            <person name="Newfeld S."/>
            <person name="Nielsen R."/>
            <person name="Noor M.A."/>
            <person name="O'Grady P."/>
            <person name="Pachter L."/>
            <person name="Papaceit M."/>
            <person name="Parisi M.J."/>
            <person name="Parisi M."/>
            <person name="Parts L."/>
            <person name="Pedersen J.S."/>
            <person name="Pesole G."/>
            <person name="Phillippy A.M."/>
            <person name="Ponting C.P."/>
            <person name="Pop M."/>
            <person name="Porcelli D."/>
            <person name="Powell J.R."/>
            <person name="Prohaska S."/>
            <person name="Pruitt K."/>
            <person name="Puig M."/>
            <person name="Quesneville H."/>
            <person name="Ram K.R."/>
            <person name="Rand D."/>
            <person name="Rasmussen M.D."/>
            <person name="Reed L.K."/>
            <person name="Reenan R."/>
            <person name="Reily A."/>
            <person name="Remington K.A."/>
            <person name="Rieger T.T."/>
            <person name="Ritchie M.G."/>
            <person name="Robin C."/>
            <person name="Rogers Y.H."/>
            <person name="Rohde C."/>
            <person name="Rozas J."/>
            <person name="Rubenfield M.J."/>
            <person name="Ruiz A."/>
            <person name="Russo S."/>
            <person name="Salzberg S.L."/>
            <person name="Sanchez-Gracia A."/>
            <person name="Saranga D.J."/>
            <person name="Sato H."/>
            <person name="Schaeffer S.W."/>
            <person name="Schatz M.C."/>
            <person name="Schlenke T."/>
            <person name="Schwartz R."/>
            <person name="Segarra C."/>
            <person name="Singh R.S."/>
            <person name="Sirot L."/>
            <person name="Sirota M."/>
            <person name="Sisneros N.B."/>
            <person name="Smith C.D."/>
            <person name="Smith T.F."/>
            <person name="Spieth J."/>
            <person name="Stage D.E."/>
            <person name="Stark A."/>
            <person name="Stephan W."/>
            <person name="Strausberg R.L."/>
            <person name="Strempel S."/>
            <person name="Sturgill D."/>
            <person name="Sutton G."/>
            <person name="Sutton G.G."/>
            <person name="Tao W."/>
            <person name="Teichmann S."/>
            <person name="Tobari Y.N."/>
            <person name="Tomimura Y."/>
            <person name="Tsolas J.M."/>
            <person name="Valente V.L."/>
            <person name="Venter E."/>
            <person name="Venter J.C."/>
            <person name="Vicario S."/>
            <person name="Vieira F.G."/>
            <person name="Vilella A.J."/>
            <person name="Villasante A."/>
            <person name="Walenz B."/>
            <person name="Wang J."/>
            <person name="Wasserman M."/>
            <person name="Watts T."/>
            <person name="Wilson D."/>
            <person name="Wilson R.K."/>
            <person name="Wing R.A."/>
            <person name="Wolfner M.F."/>
            <person name="Wong A."/>
            <person name="Wong G.K."/>
            <person name="Wu C.I."/>
            <person name="Wu G."/>
            <person name="Yamamoto D."/>
            <person name="Yang H.P."/>
            <person name="Yang S.P."/>
            <person name="Yorke J.A."/>
            <person name="Yoshida K."/>
            <person name="Zdobnov E."/>
            <person name="Zhang P."/>
            <person name="Zhang Y."/>
            <person name="Zimin A.V."/>
            <person name="Baldwin J."/>
            <person name="Abdouelleil A."/>
            <person name="Abdulkadir J."/>
            <person name="Abebe A."/>
            <person name="Abera B."/>
            <person name="Abreu J."/>
            <person name="Acer S.C."/>
            <person name="Aftuck L."/>
            <person name="Alexander A."/>
            <person name="An P."/>
            <person name="Anderson E."/>
            <person name="Anderson S."/>
            <person name="Arachi H."/>
            <person name="Azer M."/>
            <person name="Bachantsang P."/>
            <person name="Barry A."/>
            <person name="Bayul T."/>
            <person name="Berlin A."/>
            <person name="Bessette D."/>
            <person name="Bloom T."/>
            <person name="Blye J."/>
            <person name="Boguslavskiy L."/>
            <person name="Bonnet C."/>
            <person name="Boukhgalter B."/>
            <person name="Bourzgui I."/>
            <person name="Brown A."/>
            <person name="Cahill P."/>
            <person name="Channer S."/>
            <person name="Cheshatsang Y."/>
            <person name="Chuda L."/>
            <person name="Citroen M."/>
            <person name="Collymore A."/>
            <person name="Cooke P."/>
            <person name="Costello M."/>
            <person name="D'Aco K."/>
            <person name="Daza R."/>
            <person name="De Haan G."/>
            <person name="DeGray S."/>
            <person name="DeMaso C."/>
            <person name="Dhargay N."/>
            <person name="Dooley K."/>
            <person name="Dooley E."/>
            <person name="Doricent M."/>
            <person name="Dorje P."/>
            <person name="Dorjee K."/>
            <person name="Dupes A."/>
            <person name="Elong R."/>
            <person name="Falk J."/>
            <person name="Farina A."/>
            <person name="Faro S."/>
            <person name="Ferguson D."/>
            <person name="Fisher S."/>
            <person name="Foley C.D."/>
            <person name="Franke A."/>
            <person name="Friedrich D."/>
            <person name="Gadbois L."/>
            <person name="Gearin G."/>
            <person name="Gearin C.R."/>
            <person name="Giannoukos G."/>
            <person name="Goode T."/>
            <person name="Graham J."/>
            <person name="Grandbois E."/>
            <person name="Grewal S."/>
            <person name="Gyaltsen K."/>
            <person name="Hafez N."/>
            <person name="Hagos B."/>
            <person name="Hall J."/>
            <person name="Henson C."/>
            <person name="Hollinger A."/>
            <person name="Honan T."/>
            <person name="Huard M.D."/>
            <person name="Hughes L."/>
            <person name="Hurhula B."/>
            <person name="Husby M.E."/>
            <person name="Kamat A."/>
            <person name="Kanga B."/>
            <person name="Kashin S."/>
            <person name="Khazanovich D."/>
            <person name="Kisner P."/>
            <person name="Lance K."/>
            <person name="Lara M."/>
            <person name="Lee W."/>
            <person name="Lennon N."/>
            <person name="Letendre F."/>
            <person name="LeVine R."/>
            <person name="Lipovsky A."/>
            <person name="Liu X."/>
            <person name="Liu J."/>
            <person name="Liu S."/>
            <person name="Lokyitsang T."/>
            <person name="Lokyitsang Y."/>
            <person name="Lubonja R."/>
            <person name="Lui A."/>
            <person name="MacDonald P."/>
            <person name="Magnisalis V."/>
            <person name="Maru K."/>
            <person name="Matthews C."/>
            <person name="McCusker W."/>
            <person name="McDonough S."/>
            <person name="Mehta T."/>
            <person name="Meldrim J."/>
            <person name="Meneus L."/>
            <person name="Mihai O."/>
            <person name="Mihalev A."/>
            <person name="Mihova T."/>
            <person name="Mittelman R."/>
            <person name="Mlenga V."/>
            <person name="Montmayeur A."/>
            <person name="Mulrain L."/>
            <person name="Navidi A."/>
            <person name="Naylor J."/>
            <person name="Negash T."/>
            <person name="Nguyen T."/>
            <person name="Nguyen N."/>
            <person name="Nicol R."/>
            <person name="Norbu C."/>
            <person name="Norbu N."/>
            <person name="Novod N."/>
            <person name="O'Neill B."/>
            <person name="Osman S."/>
            <person name="Markiewicz E."/>
            <person name="Oyono O.L."/>
            <person name="Patti C."/>
            <person name="Phunkhang P."/>
            <person name="Pierre F."/>
            <person name="Priest M."/>
            <person name="Raghuraman S."/>
            <person name="Rege F."/>
            <person name="Reyes R."/>
            <person name="Rise C."/>
            <person name="Rogov P."/>
            <person name="Ross K."/>
            <person name="Ryan E."/>
            <person name="Settipalli S."/>
            <person name="Shea T."/>
            <person name="Sherpa N."/>
            <person name="Shi L."/>
            <person name="Shih D."/>
            <person name="Sparrow T."/>
            <person name="Spaulding J."/>
            <person name="Stalker J."/>
            <person name="Stange-Thomann N."/>
            <person name="Stavropoulos S."/>
            <person name="Stone C."/>
            <person name="Strader C."/>
            <person name="Tesfaye S."/>
            <person name="Thomson T."/>
            <person name="Thoulutsang Y."/>
            <person name="Thoulutsang D."/>
            <person name="Topham K."/>
            <person name="Topping I."/>
            <person name="Tsamla T."/>
            <person name="Vassiliev H."/>
            <person name="Vo A."/>
            <person name="Wangchuk T."/>
            <person name="Wangdi T."/>
            <person name="Weiand M."/>
            <person name="Wilkinson J."/>
            <person name="Wilson A."/>
            <person name="Yadav S."/>
            <person name="Young G."/>
            <person name="Yu Q."/>
            <person name="Zembek L."/>
            <person name="Zhong D."/>
            <person name="Zimmer A."/>
            <person name="Zwirko Z."/>
            <person name="Jaffe D.B."/>
            <person name="Alvarez P."/>
            <person name="Brockman W."/>
            <person name="Butler J."/>
            <person name="Chin C."/>
            <person name="Gnerre S."/>
            <person name="Grabherr M."/>
            <person name="Kleber M."/>
            <person name="Mauceli E."/>
            <person name="MacCallum I."/>
        </authorList>
    </citation>
    <scope>NUCLEOTIDE SEQUENCE [LARGE SCALE GENOMIC DNA]</scope>
    <source>
        <strain evidence="19">Tucson 14030-0811.24</strain>
    </source>
</reference>
<feature type="binding site" evidence="15">
    <location>
        <begin position="214"/>
        <end position="217"/>
    </location>
    <ligand>
        <name>substrate</name>
    </ligand>
</feature>
<dbReference type="GO" id="GO:0005764">
    <property type="term" value="C:lysosome"/>
    <property type="evidence" value="ECO:0007669"/>
    <property type="project" value="TreeGrafter"/>
</dbReference>
<protein>
    <recommendedName>
        <fullName evidence="10">N(4)-(beta-N-acetylglucosaminyl)-L-asparaginase</fullName>
        <ecNumber evidence="10">3.5.1.26</ecNumber>
    </recommendedName>
    <alternativeName>
        <fullName evidence="12">Aspartylglucosaminidase</fullName>
    </alternativeName>
    <alternativeName>
        <fullName evidence="11">Glycosylasparaginase</fullName>
    </alternativeName>
    <alternativeName>
        <fullName evidence="13">N4-(N-acetyl-beta-glucosaminyl)-L-asparagine amidase</fullName>
    </alternativeName>
</protein>
<comment type="similarity">
    <text evidence="1">Belongs to the Ntn-hydrolase family.</text>
</comment>
<keyword evidence="6" id="KW-0068">Autocatalytic cleavage</keyword>
<evidence type="ECO:0000313" key="19">
    <source>
        <dbReference type="Proteomes" id="UP000007798"/>
    </source>
</evidence>
<evidence type="ECO:0000256" key="10">
    <source>
        <dbReference type="ARBA" id="ARBA00066729"/>
    </source>
</evidence>
<dbReference type="GO" id="GO:0006508">
    <property type="term" value="P:proteolysis"/>
    <property type="evidence" value="ECO:0007669"/>
    <property type="project" value="UniProtKB-KW"/>
</dbReference>
<dbReference type="STRING" id="7260.A0A0Q9X0D0"/>
<dbReference type="GO" id="GO:0008233">
    <property type="term" value="F:peptidase activity"/>
    <property type="evidence" value="ECO:0007669"/>
    <property type="project" value="UniProtKB-KW"/>
</dbReference>
<evidence type="ECO:0000256" key="5">
    <source>
        <dbReference type="ARBA" id="ARBA00022801"/>
    </source>
</evidence>
<evidence type="ECO:0000256" key="6">
    <source>
        <dbReference type="ARBA" id="ARBA00022813"/>
    </source>
</evidence>
<dbReference type="OrthoDB" id="188713at2759"/>
<evidence type="ECO:0000256" key="12">
    <source>
        <dbReference type="ARBA" id="ARBA00079301"/>
    </source>
</evidence>
<dbReference type="AlphaFoldDB" id="A0A0Q9X0D0"/>
<comment type="catalytic activity">
    <reaction evidence="8">
        <text>N(4)-(beta-N-acetyl-D-glucosaminyl)-L-asparagine + H2O = N-acetyl-beta-D-glucosaminylamine + L-aspartate + H(+)</text>
        <dbReference type="Rhea" id="RHEA:11544"/>
        <dbReference type="ChEBI" id="CHEBI:15377"/>
        <dbReference type="ChEBI" id="CHEBI:15378"/>
        <dbReference type="ChEBI" id="CHEBI:15947"/>
        <dbReference type="ChEBI" id="CHEBI:29991"/>
        <dbReference type="ChEBI" id="CHEBI:58080"/>
        <dbReference type="EC" id="3.5.1.26"/>
    </reaction>
</comment>
<feature type="site" description="Cleavage; by autolysis" evidence="16">
    <location>
        <begin position="185"/>
        <end position="186"/>
    </location>
</feature>
<dbReference type="CDD" id="cd04513">
    <property type="entry name" value="Glycosylasparaginase"/>
    <property type="match status" value="1"/>
</dbReference>
<dbReference type="PANTHER" id="PTHR10188">
    <property type="entry name" value="L-ASPARAGINASE"/>
    <property type="match status" value="1"/>
</dbReference>
<evidence type="ECO:0000256" key="16">
    <source>
        <dbReference type="PIRSR" id="PIRSR600246-3"/>
    </source>
</evidence>
<comment type="function">
    <text evidence="9">Cleaves the GlcNAc-Asn bond which joins oligosaccharides to the peptide of asparagine-linked glycoproteins.</text>
</comment>
<gene>
    <name evidence="18" type="primary">Dwil\GK27738</name>
    <name evidence="18" type="ORF">Dwil_GK27738</name>
</gene>
<dbReference type="GO" id="GO:0003948">
    <property type="term" value="F:N4-(beta-N-acetylglucosaminyl)-L-asparaginase activity"/>
    <property type="evidence" value="ECO:0007669"/>
    <property type="project" value="UniProtKB-EC"/>
</dbReference>
<evidence type="ECO:0000256" key="4">
    <source>
        <dbReference type="ARBA" id="ARBA00022729"/>
    </source>
</evidence>
<keyword evidence="7" id="KW-1015">Disulfide bond</keyword>
<keyword evidence="19" id="KW-1185">Reference proteome</keyword>
<keyword evidence="5" id="KW-0378">Hydrolase</keyword>
<dbReference type="FunFam" id="3.60.20.30:FF:000003">
    <property type="entry name" value="N(4)-(Beta-N-acetylglucosaminyl)-L-asparaginase isoform X1"/>
    <property type="match status" value="1"/>
</dbReference>
<dbReference type="EC" id="3.5.1.26" evidence="10"/>
<dbReference type="SUPFAM" id="SSF56235">
    <property type="entry name" value="N-terminal nucleophile aminohydrolases (Ntn hydrolases)"/>
    <property type="match status" value="1"/>
</dbReference>
<evidence type="ECO:0000256" key="15">
    <source>
        <dbReference type="PIRSR" id="PIRSR600246-2"/>
    </source>
</evidence>
<evidence type="ECO:0000256" key="1">
    <source>
        <dbReference type="ARBA" id="ARBA00010872"/>
    </source>
</evidence>
<dbReference type="KEGG" id="dwi:26529740"/>
<accession>A0A0Q9X0D0</accession>
<keyword evidence="3" id="KW-0645">Protease</keyword>
<dbReference type="InterPro" id="IPR000246">
    <property type="entry name" value="Peptidase_T2"/>
</dbReference>
<name>A0A0Q9X0D0_DROWI</name>
<evidence type="ECO:0000256" key="3">
    <source>
        <dbReference type="ARBA" id="ARBA00022670"/>
    </source>
</evidence>
<dbReference type="Pfam" id="PF01112">
    <property type="entry name" value="Asparaginase_2"/>
    <property type="match status" value="1"/>
</dbReference>
<feature type="compositionally biased region" description="Basic and acidic residues" evidence="17">
    <location>
        <begin position="167"/>
        <end position="180"/>
    </location>
</feature>
<evidence type="ECO:0000256" key="14">
    <source>
        <dbReference type="PIRSR" id="PIRSR600246-1"/>
    </source>
</evidence>
<evidence type="ECO:0000313" key="18">
    <source>
        <dbReference type="EMBL" id="KRF98171.1"/>
    </source>
</evidence>
<evidence type="ECO:0000256" key="2">
    <source>
        <dbReference type="ARBA" id="ARBA00011601"/>
    </source>
</evidence>
<evidence type="ECO:0000256" key="11">
    <source>
        <dbReference type="ARBA" id="ARBA00078726"/>
    </source>
</evidence>
<evidence type="ECO:0000256" key="8">
    <source>
        <dbReference type="ARBA" id="ARBA00050421"/>
    </source>
</evidence>
<proteinExistence type="inferred from homology"/>
<feature type="binding site" evidence="15">
    <location>
        <begin position="237"/>
        <end position="240"/>
    </location>
    <ligand>
        <name>substrate</name>
    </ligand>
</feature>
<dbReference type="InterPro" id="IPR029055">
    <property type="entry name" value="Ntn_hydrolases_N"/>
</dbReference>